<dbReference type="Proteomes" id="UP000289506">
    <property type="component" value="Plasmid 13"/>
</dbReference>
<organism evidence="3 4">
    <name type="scientific">Mycoplasmopsis cynos</name>
    <dbReference type="NCBI Taxonomy" id="171284"/>
    <lineage>
        <taxon>Bacteria</taxon>
        <taxon>Bacillati</taxon>
        <taxon>Mycoplasmatota</taxon>
        <taxon>Mycoplasmoidales</taxon>
        <taxon>Metamycoplasmataceae</taxon>
        <taxon>Mycoplasmopsis</taxon>
    </lineage>
</organism>
<evidence type="ECO:0000259" key="2">
    <source>
        <dbReference type="Pfam" id="PF13333"/>
    </source>
</evidence>
<keyword evidence="1" id="KW-0472">Membrane</keyword>
<dbReference type="InterPro" id="IPR001584">
    <property type="entry name" value="Integrase_cat-core"/>
</dbReference>
<dbReference type="GO" id="GO:0015074">
    <property type="term" value="P:DNA integration"/>
    <property type="evidence" value="ECO:0007669"/>
    <property type="project" value="InterPro"/>
</dbReference>
<geneLocation type="plasmid" evidence="3 4">
    <name>13</name>
</geneLocation>
<evidence type="ECO:0000313" key="4">
    <source>
        <dbReference type="Proteomes" id="UP000289506"/>
    </source>
</evidence>
<dbReference type="EMBL" id="LR214986">
    <property type="protein sequence ID" value="VEU64390.1"/>
    <property type="molecule type" value="Genomic_DNA"/>
</dbReference>
<proteinExistence type="predicted"/>
<accession>A0A449AHD3</accession>
<dbReference type="AlphaFoldDB" id="A0A449AHD3"/>
<sequence length="99" mass="11843">MSRIGDSLDNREIEYFFSILKSEIFPHFSMKCRQMNFDELSYKISVFVNWYNYKRIRLKCPKKFPCLARTWISKFIRYIGIFGVIATIIVVIIKLTQSS</sequence>
<dbReference type="Pfam" id="PF13333">
    <property type="entry name" value="rve_2"/>
    <property type="match status" value="1"/>
</dbReference>
<protein>
    <recommendedName>
        <fullName evidence="2">Integrase catalytic domain-containing protein</fullName>
    </recommendedName>
</protein>
<feature type="domain" description="Integrase catalytic" evidence="2">
    <location>
        <begin position="14"/>
        <end position="62"/>
    </location>
</feature>
<reference evidence="3 4" key="1">
    <citation type="submission" date="2019-01" db="EMBL/GenBank/DDBJ databases">
        <authorList>
            <consortium name="Pathogen Informatics"/>
        </authorList>
    </citation>
    <scope>NUCLEOTIDE SEQUENCE [LARGE SCALE GENOMIC DNA]</scope>
    <source>
        <strain evidence="3 4">NCTC10142</strain>
        <plasmid evidence="4">13</plasmid>
    </source>
</reference>
<evidence type="ECO:0000256" key="1">
    <source>
        <dbReference type="SAM" id="Phobius"/>
    </source>
</evidence>
<keyword evidence="1" id="KW-0812">Transmembrane</keyword>
<gene>
    <name evidence="3" type="ORF">NCTC10142_00130</name>
</gene>
<keyword evidence="1" id="KW-1133">Transmembrane helix</keyword>
<name>A0A449AHD3_9BACT</name>
<keyword evidence="3" id="KW-0614">Plasmid</keyword>
<evidence type="ECO:0000313" key="3">
    <source>
        <dbReference type="EMBL" id="VEU64390.1"/>
    </source>
</evidence>
<feature type="transmembrane region" description="Helical" evidence="1">
    <location>
        <begin position="75"/>
        <end position="93"/>
    </location>
</feature>